<comment type="caution">
    <text evidence="3">The sequence shown here is derived from an EMBL/GenBank/DDBJ whole genome shotgun (WGS) entry which is preliminary data.</text>
</comment>
<dbReference type="SMART" id="SM00530">
    <property type="entry name" value="HTH_XRE"/>
    <property type="match status" value="1"/>
</dbReference>
<feature type="domain" description="HTH cro/C1-type" evidence="2">
    <location>
        <begin position="11"/>
        <end position="67"/>
    </location>
</feature>
<evidence type="ECO:0000313" key="4">
    <source>
        <dbReference type="Proteomes" id="UP000249065"/>
    </source>
</evidence>
<dbReference type="Proteomes" id="UP000249065">
    <property type="component" value="Unassembled WGS sequence"/>
</dbReference>
<protein>
    <recommendedName>
        <fullName evidence="2">HTH cro/C1-type domain-containing protein</fullName>
    </recommendedName>
</protein>
<dbReference type="RefSeq" id="WP_111469920.1">
    <property type="nucleotide sequence ID" value="NZ_QLIX01000007.1"/>
</dbReference>
<feature type="region of interest" description="Disordered" evidence="1">
    <location>
        <begin position="123"/>
        <end position="142"/>
    </location>
</feature>
<dbReference type="SUPFAM" id="SSF47413">
    <property type="entry name" value="lambda repressor-like DNA-binding domains"/>
    <property type="match status" value="1"/>
</dbReference>
<gene>
    <name evidence="3" type="ORF">DOO78_11540</name>
</gene>
<dbReference type="PROSITE" id="PS50943">
    <property type="entry name" value="HTH_CROC1"/>
    <property type="match status" value="1"/>
</dbReference>
<evidence type="ECO:0000313" key="3">
    <source>
        <dbReference type="EMBL" id="RAI58713.1"/>
    </source>
</evidence>
<dbReference type="Gene3D" id="1.10.260.40">
    <property type="entry name" value="lambda repressor-like DNA-binding domains"/>
    <property type="match status" value="1"/>
</dbReference>
<keyword evidence="4" id="KW-1185">Reference proteome</keyword>
<dbReference type="InterPro" id="IPR010982">
    <property type="entry name" value="Lambda_DNA-bd_dom_sf"/>
</dbReference>
<organism evidence="3 4">
    <name type="scientific">Roseicella frigidaeris</name>
    <dbReference type="NCBI Taxonomy" id="2230885"/>
    <lineage>
        <taxon>Bacteria</taxon>
        <taxon>Pseudomonadati</taxon>
        <taxon>Pseudomonadota</taxon>
        <taxon>Alphaproteobacteria</taxon>
        <taxon>Acetobacterales</taxon>
        <taxon>Roseomonadaceae</taxon>
        <taxon>Roseicella</taxon>
    </lineage>
</organism>
<dbReference type="OrthoDB" id="7271500at2"/>
<dbReference type="InterPro" id="IPR001387">
    <property type="entry name" value="Cro/C1-type_HTH"/>
</dbReference>
<proteinExistence type="predicted"/>
<dbReference type="EMBL" id="QLIX01000007">
    <property type="protein sequence ID" value="RAI58713.1"/>
    <property type="molecule type" value="Genomic_DNA"/>
</dbReference>
<sequence length="142" mass="15081">MSDAAPPMLALIEGRLDRLGLTPEEACRQAGLPPDFLDRLAAGKVPPPRGQRLIRLAEALATSVSYLVGLDPDTPPPAELLEEDQASLGLLAGDEEALLRAYRRLDLPAKAAVVLILRTMAGPEPVPDAVPPKQLGRGRRPG</sequence>
<dbReference type="GO" id="GO:0003677">
    <property type="term" value="F:DNA binding"/>
    <property type="evidence" value="ECO:0007669"/>
    <property type="project" value="InterPro"/>
</dbReference>
<dbReference type="AlphaFoldDB" id="A0A327M9B7"/>
<accession>A0A327M9B7</accession>
<reference evidence="4" key="1">
    <citation type="submission" date="2018-06" db="EMBL/GenBank/DDBJ databases">
        <authorList>
            <person name="Khan S.A."/>
        </authorList>
    </citation>
    <scope>NUCLEOTIDE SEQUENCE [LARGE SCALE GENOMIC DNA]</scope>
    <source>
        <strain evidence="4">DB-1506</strain>
    </source>
</reference>
<evidence type="ECO:0000259" key="2">
    <source>
        <dbReference type="PROSITE" id="PS50943"/>
    </source>
</evidence>
<name>A0A327M9B7_9PROT</name>
<evidence type="ECO:0000256" key="1">
    <source>
        <dbReference type="SAM" id="MobiDB-lite"/>
    </source>
</evidence>